<feature type="compositionally biased region" description="Polar residues" evidence="1">
    <location>
        <begin position="1"/>
        <end position="16"/>
    </location>
</feature>
<dbReference type="CDD" id="cd04301">
    <property type="entry name" value="NAT_SF"/>
    <property type="match status" value="1"/>
</dbReference>
<dbReference type="AlphaFoldDB" id="Q6N5I6"/>
<dbReference type="RefSeq" id="WP_011158536.1">
    <property type="nucleotide sequence ID" value="NZ_CP116810.1"/>
</dbReference>
<dbReference type="Pfam" id="PF00583">
    <property type="entry name" value="Acetyltransf_1"/>
    <property type="match status" value="1"/>
</dbReference>
<organism evidence="3">
    <name type="scientific">Rhodopseudomonas palustris (strain ATCC BAA-98 / CGA009)</name>
    <dbReference type="NCBI Taxonomy" id="258594"/>
    <lineage>
        <taxon>Bacteria</taxon>
        <taxon>Pseudomonadati</taxon>
        <taxon>Pseudomonadota</taxon>
        <taxon>Alphaproteobacteria</taxon>
        <taxon>Hyphomicrobiales</taxon>
        <taxon>Nitrobacteraceae</taxon>
        <taxon>Rhodopseudomonas</taxon>
    </lineage>
</organism>
<dbReference type="PROSITE" id="PS51186">
    <property type="entry name" value="GNAT"/>
    <property type="match status" value="1"/>
</dbReference>
<name>Q6N5I6_RHOPA</name>
<gene>
    <name evidence="3" type="primary">yrkN</name>
    <name evidence="3" type="ordered locus">RPA2988</name>
</gene>
<dbReference type="eggNOG" id="COG0454">
    <property type="taxonomic scope" value="Bacteria"/>
</dbReference>
<evidence type="ECO:0000259" key="2">
    <source>
        <dbReference type="PROSITE" id="PS51186"/>
    </source>
</evidence>
<dbReference type="Gene3D" id="3.40.630.30">
    <property type="match status" value="1"/>
</dbReference>
<dbReference type="EMBL" id="BX572602">
    <property type="protein sequence ID" value="CAE28429.1"/>
    <property type="molecule type" value="Genomic_DNA"/>
</dbReference>
<evidence type="ECO:0000313" key="3">
    <source>
        <dbReference type="EMBL" id="CAE28429.1"/>
    </source>
</evidence>
<dbReference type="GO" id="GO:0016747">
    <property type="term" value="F:acyltransferase activity, transferring groups other than amino-acyl groups"/>
    <property type="evidence" value="ECO:0007669"/>
    <property type="project" value="InterPro"/>
</dbReference>
<dbReference type="STRING" id="258594.RPA2988"/>
<accession>Q6N5I6</accession>
<evidence type="ECO:0000256" key="1">
    <source>
        <dbReference type="SAM" id="MobiDB-lite"/>
    </source>
</evidence>
<reference evidence="3" key="1">
    <citation type="journal article" date="2004" name="Nat. Biotechnol.">
        <title>Complete genome sequence of the metabolically versatile photosynthetic bacterium Rhodopseudomonas palustris.</title>
        <authorList>
            <person name="Larimer F.W."/>
            <person name="Chain P."/>
            <person name="Hauser L."/>
            <person name="Lamerdin J."/>
            <person name="Malfatti S."/>
            <person name="Do L."/>
            <person name="Land M.L."/>
            <person name="Pelletier D.A."/>
            <person name="Beatty J.T."/>
            <person name="Lang A.S."/>
            <person name="Tabita F.R."/>
            <person name="Gibson J.L."/>
            <person name="Hanson T.E."/>
            <person name="Bobst C."/>
            <person name="Torres J.L."/>
            <person name="Peres C."/>
            <person name="Harrison F.H."/>
            <person name="Gibson J."/>
            <person name="Harwood C.S."/>
        </authorList>
    </citation>
    <scope>NUCLEOTIDE SEQUENCE [LARGE SCALE GENOMIC DNA]</scope>
    <source>
        <strain evidence="3">CGA009</strain>
    </source>
</reference>
<protein>
    <submittedName>
        <fullName evidence="3">GCN5-related N-acetyltransferase</fullName>
    </submittedName>
</protein>
<proteinExistence type="predicted"/>
<dbReference type="InterPro" id="IPR000182">
    <property type="entry name" value="GNAT_dom"/>
</dbReference>
<dbReference type="HOGENOM" id="CLU_096795_1_0_5"/>
<dbReference type="InterPro" id="IPR016181">
    <property type="entry name" value="Acyl_CoA_acyltransferase"/>
</dbReference>
<sequence>MIRPGQAQQEPSSLNRPDQHVTLRPAAKQDLPVFMRELQEAFAVAVIEEFGSSPSEPIPSDRDIQQSFDAPGAEVLHIVADGERVGGVVVRIDAATQHNSLDLFFIATHAHGRGLGTAAWRAIEQRYPQTKVWQTHTPYFERRNIHFYVNKCGFKIVEYYNARHPDPHEHELEHEPDGLPPDGGFFRFEKIC</sequence>
<feature type="region of interest" description="Disordered" evidence="1">
    <location>
        <begin position="1"/>
        <end position="20"/>
    </location>
</feature>
<dbReference type="GeneID" id="66894073"/>
<dbReference type="SUPFAM" id="SSF55729">
    <property type="entry name" value="Acyl-CoA N-acyltransferases (Nat)"/>
    <property type="match status" value="1"/>
</dbReference>
<feature type="domain" description="N-acetyltransferase" evidence="2">
    <location>
        <begin position="21"/>
        <end position="173"/>
    </location>
</feature>